<reference evidence="2" key="1">
    <citation type="submission" date="2016-10" db="EMBL/GenBank/DDBJ databases">
        <authorList>
            <person name="Varghese N."/>
        </authorList>
    </citation>
    <scope>NUCLEOTIDE SEQUENCE [LARGE SCALE GENOMIC DNA]</scope>
    <source>
        <strain evidence="2">KPR-7A</strain>
    </source>
</reference>
<organism evidence="1 2">
    <name type="scientific">Bacillus wiedmannii</name>
    <dbReference type="NCBI Taxonomy" id="1890302"/>
    <lineage>
        <taxon>Bacteria</taxon>
        <taxon>Bacillati</taxon>
        <taxon>Bacillota</taxon>
        <taxon>Bacilli</taxon>
        <taxon>Bacillales</taxon>
        <taxon>Bacillaceae</taxon>
        <taxon>Bacillus</taxon>
        <taxon>Bacillus cereus group</taxon>
    </lineage>
</organism>
<accession>A0A1G6JSB3</accession>
<sequence length="135" mass="15404">MLNDVMYSLKKALDMFAPTTWIYDGVSVSGKDKPFLTIEDLSGTLTRYSKENFSRNHLIQVGVYADKVFDRNALQDRLINRFEKESIDLYDTSKKDPVHIGFFNAEVSGFEPFSQSDVPNITAKHLSFITITINN</sequence>
<name>A0A1G6JSB3_9BACI</name>
<dbReference type="EMBL" id="FMZR01000001">
    <property type="protein sequence ID" value="SDC21624.1"/>
    <property type="molecule type" value="Genomic_DNA"/>
</dbReference>
<dbReference type="AlphaFoldDB" id="A0A1G6JSB3"/>
<dbReference type="Proteomes" id="UP000183507">
    <property type="component" value="Unassembled WGS sequence"/>
</dbReference>
<protein>
    <submittedName>
        <fullName evidence="1">Uncharacterized protein</fullName>
    </submittedName>
</protein>
<dbReference type="RefSeq" id="WP_074650555.1">
    <property type="nucleotide sequence ID" value="NZ_FMZR01000001.1"/>
</dbReference>
<proteinExistence type="predicted"/>
<evidence type="ECO:0000313" key="1">
    <source>
        <dbReference type="EMBL" id="SDC21624.1"/>
    </source>
</evidence>
<evidence type="ECO:0000313" key="2">
    <source>
        <dbReference type="Proteomes" id="UP000183507"/>
    </source>
</evidence>
<gene>
    <name evidence="1" type="ORF">SAMN04487767_101497</name>
</gene>